<dbReference type="RefSeq" id="WP_018977943.1">
    <property type="nucleotide sequence ID" value="NZ_BMLN01000009.1"/>
</dbReference>
<feature type="domain" description="Core" evidence="1">
    <location>
        <begin position="1"/>
        <end position="102"/>
    </location>
</feature>
<evidence type="ECO:0000313" key="3">
    <source>
        <dbReference type="Proteomes" id="UP000606653"/>
    </source>
</evidence>
<protein>
    <recommendedName>
        <fullName evidence="1">Core domain-containing protein</fullName>
    </recommendedName>
</protein>
<keyword evidence="3" id="KW-1185">Reference proteome</keyword>
<gene>
    <name evidence="2" type="ORF">GCM10010969_30490</name>
</gene>
<name>A0ABQ2L653_9BACL</name>
<evidence type="ECO:0000313" key="2">
    <source>
        <dbReference type="EMBL" id="GGO04816.1"/>
    </source>
</evidence>
<organism evidence="2 3">
    <name type="scientific">Saccharibacillus kuerlensis</name>
    <dbReference type="NCBI Taxonomy" id="459527"/>
    <lineage>
        <taxon>Bacteria</taxon>
        <taxon>Bacillati</taxon>
        <taxon>Bacillota</taxon>
        <taxon>Bacilli</taxon>
        <taxon>Bacillales</taxon>
        <taxon>Paenibacillaceae</taxon>
        <taxon>Saccharibacillus</taxon>
    </lineage>
</organism>
<evidence type="ECO:0000259" key="1">
    <source>
        <dbReference type="Pfam" id="PF01521"/>
    </source>
</evidence>
<dbReference type="InterPro" id="IPR000361">
    <property type="entry name" value="ATAP_core_dom"/>
</dbReference>
<accession>A0ABQ2L653</accession>
<dbReference type="EMBL" id="BMLN01000009">
    <property type="protein sequence ID" value="GGO04816.1"/>
    <property type="molecule type" value="Genomic_DNA"/>
</dbReference>
<dbReference type="Pfam" id="PF01521">
    <property type="entry name" value="Fe-S_biosyn"/>
    <property type="match status" value="1"/>
</dbReference>
<comment type="caution">
    <text evidence="2">The sequence shown here is derived from an EMBL/GenBank/DDBJ whole genome shotgun (WGS) entry which is preliminary data.</text>
</comment>
<dbReference type="Proteomes" id="UP000606653">
    <property type="component" value="Unassembled WGS sequence"/>
</dbReference>
<dbReference type="InterPro" id="IPR035903">
    <property type="entry name" value="HesB-like_dom_sf"/>
</dbReference>
<reference evidence="3" key="1">
    <citation type="journal article" date="2019" name="Int. J. Syst. Evol. Microbiol.">
        <title>The Global Catalogue of Microorganisms (GCM) 10K type strain sequencing project: providing services to taxonomists for standard genome sequencing and annotation.</title>
        <authorList>
            <consortium name="The Broad Institute Genomics Platform"/>
            <consortium name="The Broad Institute Genome Sequencing Center for Infectious Disease"/>
            <person name="Wu L."/>
            <person name="Ma J."/>
        </authorList>
    </citation>
    <scope>NUCLEOTIDE SEQUENCE [LARGE SCALE GENOMIC DNA]</scope>
    <source>
        <strain evidence="3">CGMCC 1.6964</strain>
    </source>
</reference>
<dbReference type="Gene3D" id="2.60.300.12">
    <property type="entry name" value="HesB-like domain"/>
    <property type="match status" value="1"/>
</dbReference>
<proteinExistence type="predicted"/>
<sequence>MRIQMDEYTESKIKEKLGDRPGSLRLVYDTINCGCNGVVTLQIADKPWDTDVPVESEVFEVWTDRQQEQQFDPVMKLEADRNYPSFKLSSDGAVFSRNLKVTDLRKPEHSVL</sequence>
<dbReference type="SUPFAM" id="SSF89360">
    <property type="entry name" value="HesB-like domain"/>
    <property type="match status" value="1"/>
</dbReference>